<protein>
    <submittedName>
        <fullName evidence="1">Uncharacterized protein</fullName>
    </submittedName>
</protein>
<dbReference type="AlphaFoldDB" id="E9GTR5"/>
<organism evidence="1 2">
    <name type="scientific">Daphnia pulex</name>
    <name type="common">Water flea</name>
    <dbReference type="NCBI Taxonomy" id="6669"/>
    <lineage>
        <taxon>Eukaryota</taxon>
        <taxon>Metazoa</taxon>
        <taxon>Ecdysozoa</taxon>
        <taxon>Arthropoda</taxon>
        <taxon>Crustacea</taxon>
        <taxon>Branchiopoda</taxon>
        <taxon>Diplostraca</taxon>
        <taxon>Cladocera</taxon>
        <taxon>Anomopoda</taxon>
        <taxon>Daphniidae</taxon>
        <taxon>Daphnia</taxon>
    </lineage>
</organism>
<dbReference type="HOGENOM" id="CLU_1983809_0_0_1"/>
<name>E9GTR5_DAPPU</name>
<dbReference type="InParanoid" id="E9GTR5"/>
<dbReference type="EMBL" id="GL732564">
    <property type="protein sequence ID" value="EFX77125.1"/>
    <property type="molecule type" value="Genomic_DNA"/>
</dbReference>
<dbReference type="OrthoDB" id="6044770at2759"/>
<evidence type="ECO:0000313" key="2">
    <source>
        <dbReference type="Proteomes" id="UP000000305"/>
    </source>
</evidence>
<reference evidence="1 2" key="1">
    <citation type="journal article" date="2011" name="Science">
        <title>The ecoresponsive genome of Daphnia pulex.</title>
        <authorList>
            <person name="Colbourne J.K."/>
            <person name="Pfrender M.E."/>
            <person name="Gilbert D."/>
            <person name="Thomas W.K."/>
            <person name="Tucker A."/>
            <person name="Oakley T.H."/>
            <person name="Tokishita S."/>
            <person name="Aerts A."/>
            <person name="Arnold G.J."/>
            <person name="Basu M.K."/>
            <person name="Bauer D.J."/>
            <person name="Caceres C.E."/>
            <person name="Carmel L."/>
            <person name="Casola C."/>
            <person name="Choi J.H."/>
            <person name="Detter J.C."/>
            <person name="Dong Q."/>
            <person name="Dusheyko S."/>
            <person name="Eads B.D."/>
            <person name="Frohlich T."/>
            <person name="Geiler-Samerotte K.A."/>
            <person name="Gerlach D."/>
            <person name="Hatcher P."/>
            <person name="Jogdeo S."/>
            <person name="Krijgsveld J."/>
            <person name="Kriventseva E.V."/>
            <person name="Kultz D."/>
            <person name="Laforsch C."/>
            <person name="Lindquist E."/>
            <person name="Lopez J."/>
            <person name="Manak J.R."/>
            <person name="Muller J."/>
            <person name="Pangilinan J."/>
            <person name="Patwardhan R.P."/>
            <person name="Pitluck S."/>
            <person name="Pritham E.J."/>
            <person name="Rechtsteiner A."/>
            <person name="Rho M."/>
            <person name="Rogozin I.B."/>
            <person name="Sakarya O."/>
            <person name="Salamov A."/>
            <person name="Schaack S."/>
            <person name="Shapiro H."/>
            <person name="Shiga Y."/>
            <person name="Skalitzky C."/>
            <person name="Smith Z."/>
            <person name="Souvorov A."/>
            <person name="Sung W."/>
            <person name="Tang Z."/>
            <person name="Tsuchiya D."/>
            <person name="Tu H."/>
            <person name="Vos H."/>
            <person name="Wang M."/>
            <person name="Wolf Y.I."/>
            <person name="Yamagata H."/>
            <person name="Yamada T."/>
            <person name="Ye Y."/>
            <person name="Shaw J.R."/>
            <person name="Andrews J."/>
            <person name="Crease T.J."/>
            <person name="Tang H."/>
            <person name="Lucas S.M."/>
            <person name="Robertson H.M."/>
            <person name="Bork P."/>
            <person name="Koonin E.V."/>
            <person name="Zdobnov E.M."/>
            <person name="Grigoriev I.V."/>
            <person name="Lynch M."/>
            <person name="Boore J.L."/>
        </authorList>
    </citation>
    <scope>NUCLEOTIDE SEQUENCE [LARGE SCALE GENOMIC DNA]</scope>
</reference>
<keyword evidence="2" id="KW-1185">Reference proteome</keyword>
<proteinExistence type="predicted"/>
<accession>E9GTR5</accession>
<sequence length="126" mass="15163">MVQKSISEEKIFLPATEDDKKKFEIINKRIKENIAKIHLEEIEESDEKTKRIDAEIAKLEFKEVTKDDVKNHENEIDLKTFRKIFDEVTQTLIFFRPCTDTTPKQTIEWRSTLMNFIRFEKKLEKK</sequence>
<gene>
    <name evidence="1" type="ORF">DAPPUDRAFT_305881</name>
</gene>
<evidence type="ECO:0000313" key="1">
    <source>
        <dbReference type="EMBL" id="EFX77125.1"/>
    </source>
</evidence>
<dbReference type="KEGG" id="dpx:DAPPUDRAFT_305881"/>
<dbReference type="Proteomes" id="UP000000305">
    <property type="component" value="Unassembled WGS sequence"/>
</dbReference>